<dbReference type="AlphaFoldDB" id="A0AAV1LAD5"/>
<reference evidence="3 4" key="1">
    <citation type="submission" date="2023-11" db="EMBL/GenBank/DDBJ databases">
        <authorList>
            <person name="Hedman E."/>
            <person name="Englund M."/>
            <person name="Stromberg M."/>
            <person name="Nyberg Akerstrom W."/>
            <person name="Nylinder S."/>
            <person name="Jareborg N."/>
            <person name="Kallberg Y."/>
            <person name="Kronander E."/>
        </authorList>
    </citation>
    <scope>NUCLEOTIDE SEQUENCE [LARGE SCALE GENOMIC DNA]</scope>
</reference>
<dbReference type="PANTHER" id="PTHR46599">
    <property type="entry name" value="PIGGYBAC TRANSPOSABLE ELEMENT-DERIVED PROTEIN 4"/>
    <property type="match status" value="1"/>
</dbReference>
<organism evidence="3 4">
    <name type="scientific">Parnassius mnemosyne</name>
    <name type="common">clouded apollo</name>
    <dbReference type="NCBI Taxonomy" id="213953"/>
    <lineage>
        <taxon>Eukaryota</taxon>
        <taxon>Metazoa</taxon>
        <taxon>Ecdysozoa</taxon>
        <taxon>Arthropoda</taxon>
        <taxon>Hexapoda</taxon>
        <taxon>Insecta</taxon>
        <taxon>Pterygota</taxon>
        <taxon>Neoptera</taxon>
        <taxon>Endopterygota</taxon>
        <taxon>Lepidoptera</taxon>
        <taxon>Glossata</taxon>
        <taxon>Ditrysia</taxon>
        <taxon>Papilionoidea</taxon>
        <taxon>Papilionidae</taxon>
        <taxon>Parnassiinae</taxon>
        <taxon>Parnassini</taxon>
        <taxon>Parnassius</taxon>
        <taxon>Driopa</taxon>
    </lineage>
</organism>
<dbReference type="EMBL" id="CAVLGL010000087">
    <property type="protein sequence ID" value="CAK1592258.1"/>
    <property type="molecule type" value="Genomic_DNA"/>
</dbReference>
<dbReference type="Proteomes" id="UP001314205">
    <property type="component" value="Unassembled WGS sequence"/>
</dbReference>
<keyword evidence="4" id="KW-1185">Reference proteome</keyword>
<comment type="caution">
    <text evidence="3">The sequence shown here is derived from an EMBL/GenBank/DDBJ whole genome shotgun (WGS) entry which is preliminary data.</text>
</comment>
<dbReference type="InterPro" id="IPR029526">
    <property type="entry name" value="PGBD"/>
</dbReference>
<feature type="domain" description="PiggyBac transposable element-derived protein" evidence="2">
    <location>
        <begin position="328"/>
        <end position="700"/>
    </location>
</feature>
<feature type="compositionally biased region" description="Polar residues" evidence="1">
    <location>
        <begin position="243"/>
        <end position="265"/>
    </location>
</feature>
<feature type="compositionally biased region" description="Low complexity" evidence="1">
    <location>
        <begin position="91"/>
        <end position="101"/>
    </location>
</feature>
<dbReference type="PANTHER" id="PTHR46599:SF3">
    <property type="entry name" value="PIGGYBAC TRANSPOSABLE ELEMENT-DERIVED PROTEIN 4"/>
    <property type="match status" value="1"/>
</dbReference>
<dbReference type="CDD" id="cd19757">
    <property type="entry name" value="Bbox1"/>
    <property type="match status" value="1"/>
</dbReference>
<evidence type="ECO:0000313" key="4">
    <source>
        <dbReference type="Proteomes" id="UP001314205"/>
    </source>
</evidence>
<feature type="compositionally biased region" description="Low complexity" evidence="1">
    <location>
        <begin position="276"/>
        <end position="288"/>
    </location>
</feature>
<protein>
    <recommendedName>
        <fullName evidence="2">PiggyBac transposable element-derived protein domain-containing protein</fullName>
    </recommendedName>
</protein>
<feature type="region of interest" description="Disordered" evidence="1">
    <location>
        <begin position="38"/>
        <end position="187"/>
    </location>
</feature>
<evidence type="ECO:0000313" key="3">
    <source>
        <dbReference type="EMBL" id="CAK1592258.1"/>
    </source>
</evidence>
<proteinExistence type="predicted"/>
<evidence type="ECO:0000259" key="2">
    <source>
        <dbReference type="Pfam" id="PF13843"/>
    </source>
</evidence>
<feature type="compositionally biased region" description="Basic residues" evidence="1">
    <location>
        <begin position="42"/>
        <end position="54"/>
    </location>
</feature>
<sequence length="792" mass="87565">MTVAISGEGMRRYLSRTAVLLASGHDTLLVEYTSTPGYFQRGRGRARGRGRGRGAHTGGEGAHAHTGGEGAHAHTGGEGAHAHTGGEGAHAHTGGARTRGGPTSGAGHTERPSAVDPVYCGMVGELPVGRPLERPLTQRRPRVLPAARRGHVEVGGSGTSTPNRTPTSRKRNAITSSSSSSRPLRDIEISNALNYGSDEDSEEDGEEEIGLQSTIVPRVVQMFAASEDEGEGGEVDAFISFSWPPTSNDHPPVPNSSGPIPSTSHVPDYSVPPSLPTHTPSSPSCPMSEPGNKFDFKWRGFPQPQTPPELRREPFSQINCGPTVPYASPYDAFTAIWDRDIMEHIAMETNRYAQQLATVMLVDGSLCPSSRITKWKDTDVSELHVYFAIILATGIVVKSRLEEYWNSTLDIFSTPGFTAAMTYDRFMLLSKCLHFQDNDGCDPELMTRAQAKLFKVQPILDHLNNKFQQLYVLGQNVSVDESLTMWKGWLDINQFIRNKAATVGIKTYEVCESQTGYLWRFEVHAGHDTSSDPQEDSPVSGKVPALVLRLLNGLEHKGHTIWMDNFYNSPALARELKVRGFDCVGTLRTNRQFVPIELTNLTKKDMAIGQVNGCTSGDVDLIVYRDKNRVAFVSTYHGLATAMCGDTHKPTVIPDYNVCMGGVDRKDQMLAMYPIERRRNKIWYKKFFRKLLNASVLNAYILHKAHRSISHRNFRQTLVRELLAAHTPPAPTRALPNTWHFPGQYDLLPGTTRNEHQRRSCSVCKKRTSSFCKACNVPLCVFGCFESYHTSQ</sequence>
<accession>A0AAV1LAD5</accession>
<evidence type="ECO:0000256" key="1">
    <source>
        <dbReference type="SAM" id="MobiDB-lite"/>
    </source>
</evidence>
<feature type="region of interest" description="Disordered" evidence="1">
    <location>
        <begin position="226"/>
        <end position="288"/>
    </location>
</feature>
<dbReference type="Pfam" id="PF13843">
    <property type="entry name" value="DDE_Tnp_1_7"/>
    <property type="match status" value="1"/>
</dbReference>
<name>A0AAV1LAD5_9NEOP</name>
<gene>
    <name evidence="3" type="ORF">PARMNEM_LOCUS12268</name>
</gene>